<dbReference type="STRING" id="2903.R1BWD5"/>
<dbReference type="RefSeq" id="XP_005766476.1">
    <property type="nucleotide sequence ID" value="XM_005766419.1"/>
</dbReference>
<accession>A0A0D3IS12</accession>
<evidence type="ECO:0000256" key="2">
    <source>
        <dbReference type="ARBA" id="ARBA00022645"/>
    </source>
</evidence>
<dbReference type="GO" id="GO:0004185">
    <property type="term" value="F:serine-type carboxypeptidase activity"/>
    <property type="evidence" value="ECO:0007669"/>
    <property type="project" value="InterPro"/>
</dbReference>
<dbReference type="SUPFAM" id="SSF53335">
    <property type="entry name" value="S-adenosyl-L-methionine-dependent methyltransferases"/>
    <property type="match status" value="1"/>
</dbReference>
<dbReference type="PANTHER" id="PTHR11802">
    <property type="entry name" value="SERINE PROTEASE FAMILY S10 SERINE CARBOXYPEPTIDASE"/>
    <property type="match status" value="1"/>
</dbReference>
<dbReference type="Gene3D" id="3.40.50.1820">
    <property type="entry name" value="alpha/beta hydrolase"/>
    <property type="match status" value="1"/>
</dbReference>
<name>A0A0D3IS12_EMIH1</name>
<dbReference type="InterPro" id="IPR006342">
    <property type="entry name" value="FkbM_mtfrase"/>
</dbReference>
<dbReference type="PRINTS" id="PR00724">
    <property type="entry name" value="CRBOXYPTASEC"/>
</dbReference>
<dbReference type="InterPro" id="IPR029058">
    <property type="entry name" value="AB_hydrolase_fold"/>
</dbReference>
<dbReference type="Gene3D" id="3.40.50.150">
    <property type="entry name" value="Vaccinia Virus protein VP39"/>
    <property type="match status" value="1"/>
</dbReference>
<dbReference type="Pfam" id="PF00450">
    <property type="entry name" value="Peptidase_S10"/>
    <property type="match status" value="1"/>
</dbReference>
<evidence type="ECO:0000259" key="8">
    <source>
        <dbReference type="Pfam" id="PF05050"/>
    </source>
</evidence>
<dbReference type="EnsemblProtists" id="EOD14047">
    <property type="protein sequence ID" value="EOD14047"/>
    <property type="gene ID" value="EMIHUDRAFT_103532"/>
</dbReference>
<evidence type="ECO:0000256" key="7">
    <source>
        <dbReference type="SAM" id="MobiDB-lite"/>
    </source>
</evidence>
<evidence type="ECO:0000256" key="4">
    <source>
        <dbReference type="ARBA" id="ARBA00022729"/>
    </source>
</evidence>
<dbReference type="HOGENOM" id="CLU_310674_0_0_1"/>
<dbReference type="PaxDb" id="2903-EOD14047"/>
<organism evidence="9 10">
    <name type="scientific">Emiliania huxleyi (strain CCMP1516)</name>
    <dbReference type="NCBI Taxonomy" id="280463"/>
    <lineage>
        <taxon>Eukaryota</taxon>
        <taxon>Haptista</taxon>
        <taxon>Haptophyta</taxon>
        <taxon>Prymnesiophyceae</taxon>
        <taxon>Isochrysidales</taxon>
        <taxon>Noelaerhabdaceae</taxon>
        <taxon>Emiliania</taxon>
    </lineage>
</organism>
<dbReference type="GeneID" id="17260188"/>
<dbReference type="GO" id="GO:0006508">
    <property type="term" value="P:proteolysis"/>
    <property type="evidence" value="ECO:0007669"/>
    <property type="project" value="UniProtKB-KW"/>
</dbReference>
<proteinExistence type="inferred from homology"/>
<feature type="compositionally biased region" description="Basic and acidic residues" evidence="7">
    <location>
        <begin position="63"/>
        <end position="83"/>
    </location>
</feature>
<comment type="similarity">
    <text evidence="1">Belongs to the peptidase S10 family.</text>
</comment>
<keyword evidence="10" id="KW-1185">Reference proteome</keyword>
<evidence type="ECO:0000256" key="1">
    <source>
        <dbReference type="ARBA" id="ARBA00009431"/>
    </source>
</evidence>
<keyword evidence="5" id="KW-0378">Hydrolase</keyword>
<feature type="domain" description="Methyltransferase FkbM" evidence="8">
    <location>
        <begin position="152"/>
        <end position="324"/>
    </location>
</feature>
<evidence type="ECO:0000313" key="9">
    <source>
        <dbReference type="EnsemblProtists" id="EOD14047"/>
    </source>
</evidence>
<evidence type="ECO:0000256" key="3">
    <source>
        <dbReference type="ARBA" id="ARBA00022670"/>
    </source>
</evidence>
<keyword evidence="2" id="KW-0121">Carboxypeptidase</keyword>
<dbReference type="Pfam" id="PF05050">
    <property type="entry name" value="Methyltransf_21"/>
    <property type="match status" value="1"/>
</dbReference>
<dbReference type="InterPro" id="IPR029063">
    <property type="entry name" value="SAM-dependent_MTases_sf"/>
</dbReference>
<dbReference type="SUPFAM" id="SSF53474">
    <property type="entry name" value="alpha/beta-Hydrolases"/>
    <property type="match status" value="1"/>
</dbReference>
<dbReference type="Proteomes" id="UP000013827">
    <property type="component" value="Unassembled WGS sequence"/>
</dbReference>
<keyword evidence="3" id="KW-0645">Protease</keyword>
<dbReference type="InterPro" id="IPR001563">
    <property type="entry name" value="Peptidase_S10"/>
</dbReference>
<feature type="region of interest" description="Disordered" evidence="7">
    <location>
        <begin position="63"/>
        <end position="92"/>
    </location>
</feature>
<evidence type="ECO:0000313" key="10">
    <source>
        <dbReference type="Proteomes" id="UP000013827"/>
    </source>
</evidence>
<keyword evidence="6" id="KW-0325">Glycoprotein</keyword>
<protein>
    <recommendedName>
        <fullName evidence="8">Methyltransferase FkbM domain-containing protein</fullName>
    </recommendedName>
</protein>
<keyword evidence="4" id="KW-0732">Signal</keyword>
<dbReference type="eggNOG" id="KOG1282">
    <property type="taxonomic scope" value="Eukaryota"/>
</dbReference>
<sequence length="947" mass="103754">MRYGALGVKRYAAATLILLSFRGRAKQKRHRERIRRLLGIQQELLIQAVVQIDTRVERKKRDSMYQQLRRERESRKAVGEEKPAPATCGDPRLSSRRVTAQIARAHTAYFLTNGRSKFWGAGFHVEKLINALREAELSLGRRRAAAPPVLVDVGAAPYNTIGGDISHVLTMASLWNESSATILGFEPGVHPFSRLKDFIGKAVGRPARDCTDCADDAGQTANVASADGACPAAALASAAIANSPGAGDNTASLERNYGVASDRGREVRAVTLDNELRRRGLDGREVLLLKVDVEGHELAVLRGADKAIGEGRVPFILLEYGDKMSPAIWGAMKRRNDATPAAPTPALLEGPSLFRLQRWADGRGYDTYLLGEGDGGRPVLVGATGRYWRDSLEVCRDKGQKWSRDGRLWENFSAWDPSWSAVCWYDVLLVLRKPLEPQLRQLLLERTSLPPRRASLALGGIALGALLLFAAGSELLPFPAQLLQLPLKSFEASATVAARPPDAVTSLPGAPPLDTVQYAGLVTVNSTARNKLFYWFAESSRVKDDLEEKSKVPIVIWLNGGPGASSMTGWLIEKIGPFELQSDAATLTPTGLPWHELAHVMMWDQPVGAGYATTATGTYAASMEEAAADLLKGMTEFYKIHPEYKDSDVYVTGESFAGKWIPHFCYHVYETNKALVAKGEPVAMPLVGMAIGNGVLYPYLQTEAMVTMATGLGYTDPEKLRVARKNLKACKQARALEDRELEAIDEMKERPVPSHDLWKSAYFKCDALEKVFGEAVKFIYDIRSPADEFSALSEYLNKEEVRKALNVGETKWVQQDGGKPGNPVSDALWEPQISDLPDEMLATLFNEYKVLMYAGQYDGSSCNALGVAQSVDVVANEGKWADASKYANTTACTWTVNGIPSGVLRATGKFGNLVFLNSGHLVPMNQPAAGYEMIRQLVYSDTFTDMC</sequence>
<dbReference type="AlphaFoldDB" id="A0A0D3IS12"/>
<dbReference type="PANTHER" id="PTHR11802:SF3">
    <property type="entry name" value="RETINOID-INDUCIBLE SERINE CARBOXYPEPTIDASE"/>
    <property type="match status" value="1"/>
</dbReference>
<reference evidence="10" key="1">
    <citation type="journal article" date="2013" name="Nature">
        <title>Pan genome of the phytoplankton Emiliania underpins its global distribution.</title>
        <authorList>
            <person name="Read B.A."/>
            <person name="Kegel J."/>
            <person name="Klute M.J."/>
            <person name="Kuo A."/>
            <person name="Lefebvre S.C."/>
            <person name="Maumus F."/>
            <person name="Mayer C."/>
            <person name="Miller J."/>
            <person name="Monier A."/>
            <person name="Salamov A."/>
            <person name="Young J."/>
            <person name="Aguilar M."/>
            <person name="Claverie J.M."/>
            <person name="Frickenhaus S."/>
            <person name="Gonzalez K."/>
            <person name="Herman E.K."/>
            <person name="Lin Y.C."/>
            <person name="Napier J."/>
            <person name="Ogata H."/>
            <person name="Sarno A.F."/>
            <person name="Shmutz J."/>
            <person name="Schroeder D."/>
            <person name="de Vargas C."/>
            <person name="Verret F."/>
            <person name="von Dassow P."/>
            <person name="Valentin K."/>
            <person name="Van de Peer Y."/>
            <person name="Wheeler G."/>
            <person name="Dacks J.B."/>
            <person name="Delwiche C.F."/>
            <person name="Dyhrman S.T."/>
            <person name="Glockner G."/>
            <person name="John U."/>
            <person name="Richards T."/>
            <person name="Worden A.Z."/>
            <person name="Zhang X."/>
            <person name="Grigoriev I.V."/>
            <person name="Allen A.E."/>
            <person name="Bidle K."/>
            <person name="Borodovsky M."/>
            <person name="Bowler C."/>
            <person name="Brownlee C."/>
            <person name="Cock J.M."/>
            <person name="Elias M."/>
            <person name="Gladyshev V.N."/>
            <person name="Groth M."/>
            <person name="Guda C."/>
            <person name="Hadaegh A."/>
            <person name="Iglesias-Rodriguez M.D."/>
            <person name="Jenkins J."/>
            <person name="Jones B.M."/>
            <person name="Lawson T."/>
            <person name="Leese F."/>
            <person name="Lindquist E."/>
            <person name="Lobanov A."/>
            <person name="Lomsadze A."/>
            <person name="Malik S.B."/>
            <person name="Marsh M.E."/>
            <person name="Mackinder L."/>
            <person name="Mock T."/>
            <person name="Mueller-Roeber B."/>
            <person name="Pagarete A."/>
            <person name="Parker M."/>
            <person name="Probert I."/>
            <person name="Quesneville H."/>
            <person name="Raines C."/>
            <person name="Rensing S.A."/>
            <person name="Riano-Pachon D.M."/>
            <person name="Richier S."/>
            <person name="Rokitta S."/>
            <person name="Shiraiwa Y."/>
            <person name="Soanes D.M."/>
            <person name="van der Giezen M."/>
            <person name="Wahlund T.M."/>
            <person name="Williams B."/>
            <person name="Wilson W."/>
            <person name="Wolfe G."/>
            <person name="Wurch L.L."/>
        </authorList>
    </citation>
    <scope>NUCLEOTIDE SEQUENCE</scope>
</reference>
<reference evidence="9" key="2">
    <citation type="submission" date="2024-10" db="UniProtKB">
        <authorList>
            <consortium name="EnsemblProtists"/>
        </authorList>
    </citation>
    <scope>IDENTIFICATION</scope>
</reference>
<dbReference type="KEGG" id="ehx:EMIHUDRAFT_103532"/>
<evidence type="ECO:0000256" key="5">
    <source>
        <dbReference type="ARBA" id="ARBA00022801"/>
    </source>
</evidence>
<evidence type="ECO:0000256" key="6">
    <source>
        <dbReference type="ARBA" id="ARBA00023180"/>
    </source>
</evidence>